<name>A0A3N1HJ02_9PSEU</name>
<feature type="region of interest" description="Disordered" evidence="1">
    <location>
        <begin position="1"/>
        <end position="23"/>
    </location>
</feature>
<keyword evidence="3" id="KW-1185">Reference proteome</keyword>
<sequence length="59" mass="5965">MLLLSVHPPNLRPTPGRVGGTVPGPFGAPASAAVAARLDRAATTSRCVVREGFVSLPAT</sequence>
<accession>A0A3N1HJ02</accession>
<gene>
    <name evidence="2" type="ORF">EDD40_8031</name>
</gene>
<comment type="caution">
    <text evidence="2">The sequence shown here is derived from an EMBL/GenBank/DDBJ whole genome shotgun (WGS) entry which is preliminary data.</text>
</comment>
<reference evidence="2 3" key="1">
    <citation type="submission" date="2018-11" db="EMBL/GenBank/DDBJ databases">
        <title>Sequencing the genomes of 1000 actinobacteria strains.</title>
        <authorList>
            <person name="Klenk H.-P."/>
        </authorList>
    </citation>
    <scope>NUCLEOTIDE SEQUENCE [LARGE SCALE GENOMIC DNA]</scope>
    <source>
        <strain evidence="2 3">DSM 44231</strain>
    </source>
</reference>
<evidence type="ECO:0000313" key="3">
    <source>
        <dbReference type="Proteomes" id="UP000268727"/>
    </source>
</evidence>
<proteinExistence type="predicted"/>
<dbReference type="Proteomes" id="UP000268727">
    <property type="component" value="Unassembled WGS sequence"/>
</dbReference>
<dbReference type="EMBL" id="RJKM01000001">
    <property type="protein sequence ID" value="ROP42527.1"/>
    <property type="molecule type" value="Genomic_DNA"/>
</dbReference>
<dbReference type="AlphaFoldDB" id="A0A3N1HJ02"/>
<organism evidence="2 3">
    <name type="scientific">Saccharothrix texasensis</name>
    <dbReference type="NCBI Taxonomy" id="103734"/>
    <lineage>
        <taxon>Bacteria</taxon>
        <taxon>Bacillati</taxon>
        <taxon>Actinomycetota</taxon>
        <taxon>Actinomycetes</taxon>
        <taxon>Pseudonocardiales</taxon>
        <taxon>Pseudonocardiaceae</taxon>
        <taxon>Saccharothrix</taxon>
    </lineage>
</organism>
<evidence type="ECO:0000256" key="1">
    <source>
        <dbReference type="SAM" id="MobiDB-lite"/>
    </source>
</evidence>
<evidence type="ECO:0000313" key="2">
    <source>
        <dbReference type="EMBL" id="ROP42527.1"/>
    </source>
</evidence>
<protein>
    <submittedName>
        <fullName evidence="2">Uncharacterized protein</fullName>
    </submittedName>
</protein>